<feature type="transmembrane region" description="Helical" evidence="5">
    <location>
        <begin position="182"/>
        <end position="202"/>
    </location>
</feature>
<protein>
    <recommendedName>
        <fullName evidence="8">Lipid droplet-associated hydrolase</fullName>
    </recommendedName>
</protein>
<dbReference type="KEGG" id="ndi:NDAI_0B05830"/>
<dbReference type="Proteomes" id="UP000000689">
    <property type="component" value="Chromosome 2"/>
</dbReference>
<dbReference type="PANTHER" id="PTHR13390">
    <property type="entry name" value="LIPASE"/>
    <property type="match status" value="1"/>
</dbReference>
<dbReference type="SUPFAM" id="SSF53474">
    <property type="entry name" value="alpha/beta-Hydrolases"/>
    <property type="match status" value="1"/>
</dbReference>
<dbReference type="GO" id="GO:0005811">
    <property type="term" value="C:lipid droplet"/>
    <property type="evidence" value="ECO:0007669"/>
    <property type="project" value="UniProtKB-SubCell"/>
</dbReference>
<accession>G0W755</accession>
<evidence type="ECO:0000256" key="5">
    <source>
        <dbReference type="SAM" id="Phobius"/>
    </source>
</evidence>
<dbReference type="eggNOG" id="KOG3975">
    <property type="taxonomic scope" value="Eukaryota"/>
</dbReference>
<dbReference type="AlphaFoldDB" id="G0W755"/>
<dbReference type="EMBL" id="HE580268">
    <property type="protein sequence ID" value="CCD23616.1"/>
    <property type="molecule type" value="Genomic_DNA"/>
</dbReference>
<keyword evidence="4" id="KW-0378">Hydrolase</keyword>
<reference evidence="6 7" key="1">
    <citation type="journal article" date="2011" name="Proc. Natl. Acad. Sci. U.S.A.">
        <title>Evolutionary erosion of yeast sex chromosomes by mating-type switching accidents.</title>
        <authorList>
            <person name="Gordon J.L."/>
            <person name="Armisen D."/>
            <person name="Proux-Wera E."/>
            <person name="Oheigeartaigh S.S."/>
            <person name="Byrne K.P."/>
            <person name="Wolfe K.H."/>
        </authorList>
    </citation>
    <scope>NUCLEOTIDE SEQUENCE [LARGE SCALE GENOMIC DNA]</scope>
    <source>
        <strain evidence="7">ATCC 10597 / BCRC 20456 / CBS 421 / NBRC 0211 / NRRL Y-12639</strain>
    </source>
</reference>
<dbReference type="GO" id="GO:0004806">
    <property type="term" value="F:triacylglycerol lipase activity"/>
    <property type="evidence" value="ECO:0007669"/>
    <property type="project" value="EnsemblFungi"/>
</dbReference>
<dbReference type="OMA" id="LIGYYHT"/>
<keyword evidence="5" id="KW-1133">Transmembrane helix</keyword>
<comment type="subcellular location">
    <subcellularLocation>
        <location evidence="1">Lipid droplet</location>
    </subcellularLocation>
</comment>
<evidence type="ECO:0000256" key="2">
    <source>
        <dbReference type="ARBA" id="ARBA00008300"/>
    </source>
</evidence>
<name>G0W755_NAUDC</name>
<dbReference type="GO" id="GO:0019915">
    <property type="term" value="P:lipid storage"/>
    <property type="evidence" value="ECO:0007669"/>
    <property type="project" value="InterPro"/>
</dbReference>
<keyword evidence="5" id="KW-0472">Membrane</keyword>
<keyword evidence="3" id="KW-0551">Lipid droplet</keyword>
<keyword evidence="7" id="KW-1185">Reference proteome</keyword>
<dbReference type="Pfam" id="PF10230">
    <property type="entry name" value="LIDHydrolase"/>
    <property type="match status" value="1"/>
</dbReference>
<evidence type="ECO:0000256" key="3">
    <source>
        <dbReference type="ARBA" id="ARBA00022677"/>
    </source>
</evidence>
<dbReference type="InterPro" id="IPR019363">
    <property type="entry name" value="LDAH"/>
</dbReference>
<sequence>MLVKSYSESKYPTSIIHIEAEKLIENDPSLNPLFIWIPGNPGILQYYQQFLCSLHKKHPHWEILAIPHAGMDTSLPVYRHPNDRIYHLNEQIEHKIEVITTFLTKANSSDGIMKKRPLVIMGHSVGTYMIQRMVLTKEFQDTILHNSFYLKKIGFITPTIIDINLSSKGILISHGLQLTHGYLPYILSYLSYFVFSLILKYFDNIRRRLIAYIMGCQMTDFAAIGTEILLTNSVLVKQSLGLASIEMQEIRKNWDVQKQFVENCNHNDIQLWLLFCETDHWVNNVTRTDLIKFYQSNYKDISRLQIEVSSEFPHSFVVNHSDWVVERFF</sequence>
<organism evidence="6 7">
    <name type="scientific">Naumovozyma dairenensis (strain ATCC 10597 / BCRC 20456 / CBS 421 / NBRC 0211 / NRRL Y-12639)</name>
    <name type="common">Saccharomyces dairenensis</name>
    <dbReference type="NCBI Taxonomy" id="1071378"/>
    <lineage>
        <taxon>Eukaryota</taxon>
        <taxon>Fungi</taxon>
        <taxon>Dikarya</taxon>
        <taxon>Ascomycota</taxon>
        <taxon>Saccharomycotina</taxon>
        <taxon>Saccharomycetes</taxon>
        <taxon>Saccharomycetales</taxon>
        <taxon>Saccharomycetaceae</taxon>
        <taxon>Naumovozyma</taxon>
    </lineage>
</organism>
<dbReference type="InterPro" id="IPR029058">
    <property type="entry name" value="AB_hydrolase_fold"/>
</dbReference>
<keyword evidence="5" id="KW-0812">Transmembrane</keyword>
<comment type="similarity">
    <text evidence="2">Belongs to the AB hydrolase superfamily. LDAH family.</text>
</comment>
<dbReference type="PANTHER" id="PTHR13390:SF0">
    <property type="entry name" value="LIPID DROPLET-ASSOCIATED HYDROLASE"/>
    <property type="match status" value="1"/>
</dbReference>
<evidence type="ECO:0000313" key="7">
    <source>
        <dbReference type="Proteomes" id="UP000000689"/>
    </source>
</evidence>
<gene>
    <name evidence="6" type="primary">NDAI0B05830</name>
    <name evidence="6" type="ordered locus">NDAI_0B05830</name>
</gene>
<dbReference type="RefSeq" id="XP_003668859.1">
    <property type="nucleotide sequence ID" value="XM_003668811.1"/>
</dbReference>
<dbReference type="GeneID" id="11497786"/>
<evidence type="ECO:0000256" key="4">
    <source>
        <dbReference type="ARBA" id="ARBA00022801"/>
    </source>
</evidence>
<evidence type="ECO:0000256" key="1">
    <source>
        <dbReference type="ARBA" id="ARBA00004502"/>
    </source>
</evidence>
<proteinExistence type="inferred from homology"/>
<dbReference type="HOGENOM" id="CLU_018394_1_1_1"/>
<dbReference type="GO" id="GO:0019433">
    <property type="term" value="P:triglyceride catabolic process"/>
    <property type="evidence" value="ECO:0007669"/>
    <property type="project" value="EnsemblFungi"/>
</dbReference>
<evidence type="ECO:0000313" key="6">
    <source>
        <dbReference type="EMBL" id="CCD23616.1"/>
    </source>
</evidence>
<evidence type="ECO:0008006" key="8">
    <source>
        <dbReference type="Google" id="ProtNLM"/>
    </source>
</evidence>
<dbReference type="OrthoDB" id="448051at2759"/>